<evidence type="ECO:0000259" key="1">
    <source>
        <dbReference type="Pfam" id="PF10005"/>
    </source>
</evidence>
<dbReference type="OrthoDB" id="256753at2"/>
<name>A0A498QQA2_9MYCO</name>
<accession>A0A498QQA2</accession>
<feature type="domain" description="Zinc-ribbon" evidence="1">
    <location>
        <begin position="4"/>
        <end position="92"/>
    </location>
</feature>
<dbReference type="InterPro" id="IPR011201">
    <property type="entry name" value="Zinc-ribbon_6_bact"/>
</dbReference>
<sequence>MRDFHCPSCGQRLSFENSVCLSCGSALGFSLDQMALLVIAERGATGHAGAVPADEYQLCANLHLAQCNWLVSVNHPNGLCASCALTVERPNDADTVGLAGFARAEAAKRRLIAELHELKLPIVGRDEDPDYGLAFRLLSSAHEQVITGHADGVITLDLAEGDDVHREQLRVEMDEPYRTLLGHFRHEIGHYYFYRLIDHSGDHRARFTELFGNPDADYQQALDRHYRDGAPPGWQDSYVSSYATMHPAEDWAETFAHYLHIRDTLDTAAWCGFAPASATFDRPALGPSAFPAIIDMWLPLSWSLNMVNRSMGRDDLYPFVLPAAVLAKMQFIHTVIDRVA</sequence>
<dbReference type="Proteomes" id="UP000268285">
    <property type="component" value="Unassembled WGS sequence"/>
</dbReference>
<dbReference type="PIRSF" id="PIRSF012641">
    <property type="entry name" value="UCP012641"/>
    <property type="match status" value="1"/>
</dbReference>
<dbReference type="Pfam" id="PF15887">
    <property type="entry name" value="Peptidase_Mx"/>
    <property type="match status" value="1"/>
</dbReference>
<dbReference type="AlphaFoldDB" id="A0A498QQA2"/>
<dbReference type="Pfam" id="PF10005">
    <property type="entry name" value="Zn_ribbon_DZR_6"/>
    <property type="match status" value="1"/>
</dbReference>
<proteinExistence type="predicted"/>
<gene>
    <name evidence="2" type="ORF">LAUMK142_02354</name>
</gene>
<dbReference type="InterPro" id="IPR031321">
    <property type="entry name" value="UCP012641"/>
</dbReference>
<reference evidence="2 3" key="1">
    <citation type="submission" date="2018-09" db="EMBL/GenBank/DDBJ databases">
        <authorList>
            <person name="Tagini F."/>
        </authorList>
    </citation>
    <scope>NUCLEOTIDE SEQUENCE [LARGE SCALE GENOMIC DNA]</scope>
    <source>
        <strain evidence="2 3">MK142</strain>
    </source>
</reference>
<organism evidence="2 3">
    <name type="scientific">Mycobacterium pseudokansasii</name>
    <dbReference type="NCBI Taxonomy" id="2341080"/>
    <lineage>
        <taxon>Bacteria</taxon>
        <taxon>Bacillati</taxon>
        <taxon>Actinomycetota</taxon>
        <taxon>Actinomycetes</taxon>
        <taxon>Mycobacteriales</taxon>
        <taxon>Mycobacteriaceae</taxon>
        <taxon>Mycobacterium</taxon>
    </lineage>
</organism>
<protein>
    <recommendedName>
        <fullName evidence="1">Zinc-ribbon domain-containing protein</fullName>
    </recommendedName>
</protein>
<evidence type="ECO:0000313" key="2">
    <source>
        <dbReference type="EMBL" id="VBA50067.1"/>
    </source>
</evidence>
<dbReference type="Gene3D" id="3.40.390.70">
    <property type="match status" value="1"/>
</dbReference>
<dbReference type="RefSeq" id="WP_036401479.1">
    <property type="nucleotide sequence ID" value="NZ_JAIENV010000202.1"/>
</dbReference>
<keyword evidence="3" id="KW-1185">Reference proteome</keyword>
<evidence type="ECO:0000313" key="3">
    <source>
        <dbReference type="Proteomes" id="UP000268285"/>
    </source>
</evidence>
<dbReference type="EMBL" id="UPHU01000001">
    <property type="protein sequence ID" value="VBA50067.1"/>
    <property type="molecule type" value="Genomic_DNA"/>
</dbReference>